<dbReference type="CDD" id="cd10151">
    <property type="entry name" value="TthCsoR-like_DUF156"/>
    <property type="match status" value="1"/>
</dbReference>
<evidence type="ECO:0008006" key="3">
    <source>
        <dbReference type="Google" id="ProtNLM"/>
    </source>
</evidence>
<dbReference type="InterPro" id="IPR003735">
    <property type="entry name" value="Metal_Tscrpt_repr"/>
</dbReference>
<dbReference type="InterPro" id="IPR038390">
    <property type="entry name" value="Metal_Tscrpt_repr_sf"/>
</dbReference>
<dbReference type="Gene3D" id="1.20.58.1000">
    <property type="entry name" value="Metal-sensitive repressor, helix protomer"/>
    <property type="match status" value="1"/>
</dbReference>
<comment type="caution">
    <text evidence="1">The sequence shown here is derived from an EMBL/GenBank/DDBJ whole genome shotgun (WGS) entry which is preliminary data.</text>
</comment>
<dbReference type="PANTHER" id="PTHR33677">
    <property type="entry name" value="TRANSCRIPTIONAL REPRESSOR FRMR-RELATED"/>
    <property type="match status" value="1"/>
</dbReference>
<dbReference type="GO" id="GO:0046872">
    <property type="term" value="F:metal ion binding"/>
    <property type="evidence" value="ECO:0007669"/>
    <property type="project" value="InterPro"/>
</dbReference>
<proteinExistence type="predicted"/>
<gene>
    <name evidence="1" type="ORF">A2866_05235</name>
</gene>
<evidence type="ECO:0000313" key="1">
    <source>
        <dbReference type="EMBL" id="OGK19166.1"/>
    </source>
</evidence>
<organism evidence="1 2">
    <name type="scientific">Candidatus Roizmanbacteria bacterium RIFCSPHIGHO2_01_FULL_39_8</name>
    <dbReference type="NCBI Taxonomy" id="1802033"/>
    <lineage>
        <taxon>Bacteria</taxon>
        <taxon>Candidatus Roizmaniibacteriota</taxon>
    </lineage>
</organism>
<reference evidence="1 2" key="1">
    <citation type="journal article" date="2016" name="Nat. Commun.">
        <title>Thousands of microbial genomes shed light on interconnected biogeochemical processes in an aquifer system.</title>
        <authorList>
            <person name="Anantharaman K."/>
            <person name="Brown C.T."/>
            <person name="Hug L.A."/>
            <person name="Sharon I."/>
            <person name="Castelle C.J."/>
            <person name="Probst A.J."/>
            <person name="Thomas B.C."/>
            <person name="Singh A."/>
            <person name="Wilkins M.J."/>
            <person name="Karaoz U."/>
            <person name="Brodie E.L."/>
            <person name="Williams K.H."/>
            <person name="Hubbard S.S."/>
            <person name="Banfield J.F."/>
        </authorList>
    </citation>
    <scope>NUCLEOTIDE SEQUENCE [LARGE SCALE GENOMIC DNA]</scope>
</reference>
<dbReference type="AlphaFoldDB" id="A0A1F7GKI5"/>
<dbReference type="EMBL" id="MFZI01000055">
    <property type="protein sequence ID" value="OGK19166.1"/>
    <property type="molecule type" value="Genomic_DNA"/>
</dbReference>
<name>A0A1F7GKI5_9BACT</name>
<dbReference type="Pfam" id="PF02583">
    <property type="entry name" value="Trns_repr_metal"/>
    <property type="match status" value="1"/>
</dbReference>
<dbReference type="Proteomes" id="UP000177026">
    <property type="component" value="Unassembled WGS sequence"/>
</dbReference>
<dbReference type="GO" id="GO:0003677">
    <property type="term" value="F:DNA binding"/>
    <property type="evidence" value="ECO:0007669"/>
    <property type="project" value="InterPro"/>
</dbReference>
<dbReference type="GO" id="GO:0045892">
    <property type="term" value="P:negative regulation of DNA-templated transcription"/>
    <property type="evidence" value="ECO:0007669"/>
    <property type="project" value="UniProtKB-ARBA"/>
</dbReference>
<protein>
    <recommendedName>
        <fullName evidence="3">Transcriptional regulator</fullName>
    </recommendedName>
</protein>
<accession>A0A1F7GKI5</accession>
<evidence type="ECO:0000313" key="2">
    <source>
        <dbReference type="Proteomes" id="UP000177026"/>
    </source>
</evidence>
<sequence>MYKPKNYKERTLHRLKIAQGHLKKVLDMFEKDEYCIDVLHQSQAVQKALKEVDILILENHLKTCATNSIKKGNELEAIKEVIEVFRKSKNS</sequence>